<dbReference type="SMART" id="SM00535">
    <property type="entry name" value="RIBOc"/>
    <property type="match status" value="2"/>
</dbReference>
<organism evidence="25 26">
    <name type="scientific">Arthroderma otae (strain ATCC MYA-4605 / CBS 113480)</name>
    <name type="common">Microsporum canis</name>
    <dbReference type="NCBI Taxonomy" id="554155"/>
    <lineage>
        <taxon>Eukaryota</taxon>
        <taxon>Fungi</taxon>
        <taxon>Dikarya</taxon>
        <taxon>Ascomycota</taxon>
        <taxon>Pezizomycotina</taxon>
        <taxon>Eurotiomycetes</taxon>
        <taxon>Eurotiomycetidae</taxon>
        <taxon>Onygenales</taxon>
        <taxon>Arthrodermataceae</taxon>
        <taxon>Microsporum</taxon>
    </lineage>
</organism>
<dbReference type="STRING" id="554155.C5FR56"/>
<evidence type="ECO:0000256" key="12">
    <source>
        <dbReference type="ARBA" id="ARBA00022842"/>
    </source>
</evidence>
<evidence type="ECO:0000259" key="20">
    <source>
        <dbReference type="PROSITE" id="PS50142"/>
    </source>
</evidence>
<reference evidence="26" key="1">
    <citation type="journal article" date="2012" name="MBio">
        <title>Comparative genome analysis of Trichophyton rubrum and related dermatophytes reveals candidate genes involved in infection.</title>
        <authorList>
            <person name="Martinez D.A."/>
            <person name="Oliver B.G."/>
            <person name="Graeser Y."/>
            <person name="Goldberg J.M."/>
            <person name="Li W."/>
            <person name="Martinez-Rossi N.M."/>
            <person name="Monod M."/>
            <person name="Shelest E."/>
            <person name="Barton R.C."/>
            <person name="Birch E."/>
            <person name="Brakhage A.A."/>
            <person name="Chen Z."/>
            <person name="Gurr S.J."/>
            <person name="Heiman D."/>
            <person name="Heitman J."/>
            <person name="Kosti I."/>
            <person name="Rossi A."/>
            <person name="Saif S."/>
            <person name="Samalova M."/>
            <person name="Saunders C.W."/>
            <person name="Shea T."/>
            <person name="Summerbell R.C."/>
            <person name="Xu J."/>
            <person name="Young S."/>
            <person name="Zeng Q."/>
            <person name="Birren B.W."/>
            <person name="Cuomo C.A."/>
            <person name="White T.C."/>
        </authorList>
    </citation>
    <scope>NUCLEOTIDE SEQUENCE [LARGE SCALE GENOMIC DNA]</scope>
    <source>
        <strain evidence="26">ATCC MYA-4605 / CBS 113480</strain>
    </source>
</reference>
<dbReference type="OMA" id="YHVNRMC"/>
<dbReference type="GO" id="GO:0046872">
    <property type="term" value="F:metal ion binding"/>
    <property type="evidence" value="ECO:0007669"/>
    <property type="project" value="UniProtKB-KW"/>
</dbReference>
<dbReference type="SMART" id="SM00490">
    <property type="entry name" value="HELICc"/>
    <property type="match status" value="1"/>
</dbReference>
<dbReference type="PROSITE" id="PS00517">
    <property type="entry name" value="RNASE_3_1"/>
    <property type="match status" value="1"/>
</dbReference>
<dbReference type="Proteomes" id="UP000002035">
    <property type="component" value="Unassembled WGS sequence"/>
</dbReference>
<keyword evidence="15" id="KW-0464">Manganese</keyword>
<evidence type="ECO:0000256" key="10">
    <source>
        <dbReference type="ARBA" id="ARBA00022833"/>
    </source>
</evidence>
<dbReference type="SMART" id="SM00487">
    <property type="entry name" value="DEXDc"/>
    <property type="match status" value="1"/>
</dbReference>
<dbReference type="InterPro" id="IPR027417">
    <property type="entry name" value="P-loop_NTPase"/>
</dbReference>
<dbReference type="HOGENOM" id="CLU_000907_4_3_1"/>
<feature type="region of interest" description="Disordered" evidence="19">
    <location>
        <begin position="1"/>
        <end position="59"/>
    </location>
</feature>
<dbReference type="RefSeq" id="XP_002845309.1">
    <property type="nucleotide sequence ID" value="XM_002845263.1"/>
</dbReference>
<dbReference type="PROSITE" id="PS51327">
    <property type="entry name" value="DICER_DSRBF"/>
    <property type="match status" value="1"/>
</dbReference>
<dbReference type="PANTHER" id="PTHR14950">
    <property type="entry name" value="DICER-RELATED"/>
    <property type="match status" value="1"/>
</dbReference>
<evidence type="ECO:0000259" key="24">
    <source>
        <dbReference type="PROSITE" id="PS51327"/>
    </source>
</evidence>
<dbReference type="CDD" id="cd18034">
    <property type="entry name" value="DEXHc_dicer"/>
    <property type="match status" value="1"/>
</dbReference>
<dbReference type="InterPro" id="IPR056755">
    <property type="entry name" value="DSRM_2"/>
</dbReference>
<dbReference type="SUPFAM" id="SSF69065">
    <property type="entry name" value="RNase III domain-like"/>
    <property type="match status" value="2"/>
</dbReference>
<evidence type="ECO:0000256" key="15">
    <source>
        <dbReference type="ARBA" id="ARBA00023211"/>
    </source>
</evidence>
<feature type="domain" description="Helicase C-terminal" evidence="23">
    <location>
        <begin position="441"/>
        <end position="610"/>
    </location>
</feature>
<keyword evidence="9" id="KW-0347">Helicase</keyword>
<dbReference type="GO" id="GO:0003677">
    <property type="term" value="F:DNA binding"/>
    <property type="evidence" value="ECO:0007669"/>
    <property type="project" value="InterPro"/>
</dbReference>
<dbReference type="PROSITE" id="PS50821">
    <property type="entry name" value="PAZ"/>
    <property type="match status" value="1"/>
</dbReference>
<dbReference type="Gene3D" id="1.10.1520.10">
    <property type="entry name" value="Ribonuclease III domain"/>
    <property type="match status" value="2"/>
</dbReference>
<evidence type="ECO:0000256" key="2">
    <source>
        <dbReference type="ARBA" id="ARBA00001946"/>
    </source>
</evidence>
<feature type="compositionally biased region" description="Polar residues" evidence="19">
    <location>
        <begin position="20"/>
        <end position="33"/>
    </location>
</feature>
<dbReference type="OrthoDB" id="416741at2759"/>
<dbReference type="GO" id="GO:0005634">
    <property type="term" value="C:nucleus"/>
    <property type="evidence" value="ECO:0007669"/>
    <property type="project" value="TreeGrafter"/>
</dbReference>
<keyword evidence="12" id="KW-0460">Magnesium</keyword>
<dbReference type="Gene3D" id="3.30.160.380">
    <property type="entry name" value="Dicer dimerisation domain"/>
    <property type="match status" value="1"/>
</dbReference>
<evidence type="ECO:0000256" key="9">
    <source>
        <dbReference type="ARBA" id="ARBA00022806"/>
    </source>
</evidence>
<dbReference type="GO" id="GO:0005737">
    <property type="term" value="C:cytoplasm"/>
    <property type="evidence" value="ECO:0007669"/>
    <property type="project" value="TreeGrafter"/>
</dbReference>
<name>C5FR56_ARTOC</name>
<dbReference type="InterPro" id="IPR001650">
    <property type="entry name" value="Helicase_C-like"/>
</dbReference>
<dbReference type="eggNOG" id="KOG0701">
    <property type="taxonomic scope" value="Eukaryota"/>
</dbReference>
<comment type="cofactor">
    <cofactor evidence="1">
        <name>Mn(2+)</name>
        <dbReference type="ChEBI" id="CHEBI:29035"/>
    </cofactor>
</comment>
<evidence type="ECO:0000256" key="17">
    <source>
        <dbReference type="ARBA" id="ARBA00035116"/>
    </source>
</evidence>
<dbReference type="Pfam" id="PF03368">
    <property type="entry name" value="Dicer_dimer"/>
    <property type="match status" value="1"/>
</dbReference>
<feature type="domain" description="PAZ" evidence="21">
    <location>
        <begin position="877"/>
        <end position="1004"/>
    </location>
</feature>
<dbReference type="GO" id="GO:0005524">
    <property type="term" value="F:ATP binding"/>
    <property type="evidence" value="ECO:0007669"/>
    <property type="project" value="UniProtKB-KW"/>
</dbReference>
<dbReference type="Pfam" id="PF24995">
    <property type="entry name" value="DSRM_2"/>
    <property type="match status" value="1"/>
</dbReference>
<dbReference type="InterPro" id="IPR005034">
    <property type="entry name" value="Dicer_dimerisation"/>
</dbReference>
<evidence type="ECO:0000256" key="13">
    <source>
        <dbReference type="ARBA" id="ARBA00022884"/>
    </source>
</evidence>
<evidence type="ECO:0000256" key="16">
    <source>
        <dbReference type="ARBA" id="ARBA00025403"/>
    </source>
</evidence>
<evidence type="ECO:0000259" key="22">
    <source>
        <dbReference type="PROSITE" id="PS51192"/>
    </source>
</evidence>
<evidence type="ECO:0000256" key="5">
    <source>
        <dbReference type="ARBA" id="ARBA00022723"/>
    </source>
</evidence>
<feature type="domain" description="Helicase ATP-binding" evidence="22">
    <location>
        <begin position="120"/>
        <end position="300"/>
    </location>
</feature>
<evidence type="ECO:0000256" key="1">
    <source>
        <dbReference type="ARBA" id="ARBA00001936"/>
    </source>
</evidence>
<evidence type="ECO:0000256" key="7">
    <source>
        <dbReference type="ARBA" id="ARBA00022741"/>
    </source>
</evidence>
<dbReference type="PROSITE" id="PS51192">
    <property type="entry name" value="HELICASE_ATP_BIND_1"/>
    <property type="match status" value="1"/>
</dbReference>
<dbReference type="Pfam" id="PF00636">
    <property type="entry name" value="Ribonuclease_3"/>
    <property type="match status" value="2"/>
</dbReference>
<dbReference type="Pfam" id="PF00271">
    <property type="entry name" value="Helicase_C"/>
    <property type="match status" value="1"/>
</dbReference>
<dbReference type="Pfam" id="PF04851">
    <property type="entry name" value="ResIII"/>
    <property type="match status" value="1"/>
</dbReference>
<comment type="similarity">
    <text evidence="17 18">Belongs to the helicase family. Dicer subfamily.</text>
</comment>
<dbReference type="InterPro" id="IPR036389">
    <property type="entry name" value="RNase_III_sf"/>
</dbReference>
<protein>
    <recommendedName>
        <fullName evidence="3">Dicer-like protein 1</fullName>
    </recommendedName>
</protein>
<feature type="compositionally biased region" description="Basic and acidic residues" evidence="19">
    <location>
        <begin position="47"/>
        <end position="59"/>
    </location>
</feature>
<dbReference type="EMBL" id="DS995705">
    <property type="protein sequence ID" value="EEQ32359.1"/>
    <property type="molecule type" value="Genomic_DNA"/>
</dbReference>
<feature type="domain" description="Dicer dsRNA-binding fold" evidence="24">
    <location>
        <begin position="636"/>
        <end position="726"/>
    </location>
</feature>
<evidence type="ECO:0000259" key="23">
    <source>
        <dbReference type="PROSITE" id="PS51194"/>
    </source>
</evidence>
<dbReference type="InterPro" id="IPR006935">
    <property type="entry name" value="Helicase/UvrB_N"/>
</dbReference>
<comment type="cofactor">
    <cofactor evidence="2">
        <name>Mg(2+)</name>
        <dbReference type="ChEBI" id="CHEBI:18420"/>
    </cofactor>
</comment>
<dbReference type="InterPro" id="IPR038248">
    <property type="entry name" value="Dicer_dimer_sf"/>
</dbReference>
<dbReference type="FunFam" id="1.10.1520.10:FF:000015">
    <property type="entry name" value="Dicer-like protein 1"/>
    <property type="match status" value="1"/>
</dbReference>
<evidence type="ECO:0000256" key="11">
    <source>
        <dbReference type="ARBA" id="ARBA00022840"/>
    </source>
</evidence>
<dbReference type="VEuPathDB" id="FungiDB:MCYG_05178"/>
<feature type="compositionally biased region" description="Basic and acidic residues" evidence="19">
    <location>
        <begin position="1"/>
        <end position="12"/>
    </location>
</feature>
<dbReference type="Gene3D" id="3.40.50.300">
    <property type="entry name" value="P-loop containing nucleotide triphosphate hydrolases"/>
    <property type="match status" value="2"/>
</dbReference>
<dbReference type="PANTHER" id="PTHR14950:SF62">
    <property type="entry name" value="DICER-LIKE PROTEIN 1"/>
    <property type="match status" value="1"/>
</dbReference>
<evidence type="ECO:0000256" key="3">
    <source>
        <dbReference type="ARBA" id="ARBA00020797"/>
    </source>
</evidence>
<keyword evidence="4" id="KW-0930">Antiviral protein</keyword>
<dbReference type="GO" id="GO:0051607">
    <property type="term" value="P:defense response to virus"/>
    <property type="evidence" value="ECO:0007669"/>
    <property type="project" value="UniProtKB-KW"/>
</dbReference>
<dbReference type="GO" id="GO:0004386">
    <property type="term" value="F:helicase activity"/>
    <property type="evidence" value="ECO:0007669"/>
    <property type="project" value="UniProtKB-KW"/>
</dbReference>
<keyword evidence="10" id="KW-0862">Zinc</keyword>
<evidence type="ECO:0000256" key="14">
    <source>
        <dbReference type="ARBA" id="ARBA00023118"/>
    </source>
</evidence>
<evidence type="ECO:0000256" key="8">
    <source>
        <dbReference type="ARBA" id="ARBA00022801"/>
    </source>
</evidence>
<evidence type="ECO:0000256" key="19">
    <source>
        <dbReference type="SAM" id="MobiDB-lite"/>
    </source>
</evidence>
<dbReference type="PROSITE" id="PS51194">
    <property type="entry name" value="HELICASE_CTER"/>
    <property type="match status" value="1"/>
</dbReference>
<evidence type="ECO:0000256" key="6">
    <source>
        <dbReference type="ARBA" id="ARBA00022737"/>
    </source>
</evidence>
<dbReference type="GeneID" id="9230265"/>
<keyword evidence="26" id="KW-1185">Reference proteome</keyword>
<dbReference type="GO" id="GO:0003723">
    <property type="term" value="F:RNA binding"/>
    <property type="evidence" value="ECO:0007669"/>
    <property type="project" value="UniProtKB-UniRule"/>
</dbReference>
<dbReference type="GO" id="GO:0004525">
    <property type="term" value="F:ribonuclease III activity"/>
    <property type="evidence" value="ECO:0007669"/>
    <property type="project" value="InterPro"/>
</dbReference>
<accession>C5FR56</accession>
<dbReference type="InterPro" id="IPR014001">
    <property type="entry name" value="Helicase_ATP-bd"/>
</dbReference>
<dbReference type="GO" id="GO:0050688">
    <property type="term" value="P:regulation of defense response to virus"/>
    <property type="evidence" value="ECO:0007669"/>
    <property type="project" value="UniProtKB-KW"/>
</dbReference>
<dbReference type="SUPFAM" id="SSF52540">
    <property type="entry name" value="P-loop containing nucleoside triphosphate hydrolases"/>
    <property type="match status" value="1"/>
</dbReference>
<keyword evidence="14" id="KW-0051">Antiviral defense</keyword>
<sequence length="1521" mass="174156">MGCHSDTDKDAAADVVQPLNRESVQVPNASSAPETQSGETTESDTEEERKLNQANPSEKRRALDYKFKKLLSRRAEAITEEDVKAVIRAKDDTQLSMTNIIAKQDYASIIHDPREYQLELFEKAKEKNIIAVLDTGSGKTLIAVLLLKHVIEQELADRSLGRPPRISFFLVDSVTLVYQQAAVLQNNIAQKMDKFCGAMRTDLWNKEVWEGHFKKNMVIVCTAEVLHQCLLHSFIRISQINLLIFDEAHHAKKEHPYARIIKDFYMREPERKPKIFGMTASPVDAKVQVVSAAKTLETMLDSQIATASNPSLLRQSVARPREEIWEYDRLELPFETPLHSQLCRQFGDIKVLEKIFKFSFETSSALGSWCSDWVWSYCLNEETLPKLEARSNKPIMKNLPSEPDRDRETERIRAAGAIVRDHEFGDPVTNPRLLSPKVQLLKNELLRRFKENPDTRCIVFTAQRHTARILRDLFKKIGSQYIRPNLLVGVRSGGDRIGLDTSFREQFLNVIAFRKGEINCLFATSVAEEGLDIQDCNLIVRFDLYSTLIQYIQSRGRARHIESTFVHMVERNNLIHESVVEEVRRAEEILVRFCKSLPENRLLKGMDDIDSILEKDRQRKSYTIKSTGAKLTYPSSLAVLAHYASSLQYEKELSAQVSYVIHVKDGAFICEAILPEKSPVRGCMGKPASRKLLAKQSAAFETCLILRKNGLLDNYFISTYHKRLPAMRNARLAITSKKSNQYRMISKPAAWEYARGDSPTVLYATILSLSNSEGLRKKYHPLVLLTRVPMPDFPSFPLYLENNTKCSSCSIRVDKALKVLPVELDLLTNFTFRVFEDVFHKIYEEDSSLVSYWIAPAKLDDIPDIKKSNPVEIINWQMLQYIRDTEELHWSPEMPTDFLENRFLVDRWDGRYRYFSIEVDPARHPKDPVPENVARRRYMDNIMNYGLSLFKNSRARFLAKCNWDQPVLRAELIQLRRNFLDIDENKKGPPVDYYICAEALKISSIPMPVATLIFVFPAMISRMESYLIALEACEKLQLKISPELALEALTKDSENTEEHGLEQIRFQSGMGKNYERLEFLGDCFLKMATSISLFAMNPDNDEYDFHVKRMLLICNQNLFNNAIILEVFKYIRSKSFSRRGWYPEGLTLLKGKDKKENPGGPTHALADKSIADVCEALIGASLLAGGPDHKFDMATKAVTIFVNSDDHRVERWADYSTLYSLTTYQTAAATASEADVANQIEEKLGYRFKYPKLLRSAFMHPSYPSQWANVPCYQRLEFLGDSLLDMACVNHLFTKYPDKDPQWLTEHKMAMVSNKFLGSLAVGLNLHVHLIHISNVLQGQITCYTEELQAMKMEMGGNLEAWTYTNEPPKCLPDIVEAYLGAIFVDSNFNFDVIDDFFKRFIQHYFEDMTVYDTFANKHPITFLHTRLAVDFGCTFYALKADEIPCVDGTTIRALAAVCVHNDIVAEGVATSPRHAKLKASQNALQILEQMSTAEFRATYKCDCREKQEEREEGELEKQNN</sequence>
<comment type="function">
    <text evidence="16">Dicer-like endonuclease involved in cleaving double-stranded RNA in the RNA interference (RNAi) pathway. Produces 21 to 25 bp dsRNAs (siRNAs) which target the selective destruction of homologous RNAs leading to sequence-specific suppression of gene expression, called post-transcriptional gene silencing (PTGS). Part of a broad host defense response against viral infection and transposons.</text>
</comment>
<dbReference type="PROSITE" id="PS50142">
    <property type="entry name" value="RNASE_3_2"/>
    <property type="match status" value="2"/>
</dbReference>
<keyword evidence="7" id="KW-0547">Nucleotide-binding</keyword>
<dbReference type="CDD" id="cd00593">
    <property type="entry name" value="RIBOc"/>
    <property type="match status" value="2"/>
</dbReference>
<evidence type="ECO:0000256" key="18">
    <source>
        <dbReference type="PROSITE-ProRule" id="PRU00657"/>
    </source>
</evidence>
<keyword evidence="6" id="KW-0677">Repeat</keyword>
<keyword evidence="8" id="KW-0378">Hydrolase</keyword>
<dbReference type="FunFam" id="3.30.160.380:FF:000004">
    <property type="entry name" value="Dicer-like protein 1"/>
    <property type="match status" value="1"/>
</dbReference>
<keyword evidence="13 18" id="KW-0694">RNA-binding</keyword>
<evidence type="ECO:0000259" key="21">
    <source>
        <dbReference type="PROSITE" id="PS50821"/>
    </source>
</evidence>
<dbReference type="InterPro" id="IPR003100">
    <property type="entry name" value="PAZ_dom"/>
</dbReference>
<proteinExistence type="inferred from homology"/>
<evidence type="ECO:0000256" key="4">
    <source>
        <dbReference type="ARBA" id="ARBA00022721"/>
    </source>
</evidence>
<dbReference type="InterPro" id="IPR000999">
    <property type="entry name" value="RNase_III_dom"/>
</dbReference>
<feature type="domain" description="RNase III" evidence="20">
    <location>
        <begin position="1027"/>
        <end position="1186"/>
    </location>
</feature>
<gene>
    <name evidence="25" type="ORF">MCYG_05178</name>
</gene>
<dbReference type="GO" id="GO:0030422">
    <property type="term" value="P:siRNA processing"/>
    <property type="evidence" value="ECO:0007669"/>
    <property type="project" value="TreeGrafter"/>
</dbReference>
<evidence type="ECO:0000313" key="26">
    <source>
        <dbReference type="Proteomes" id="UP000002035"/>
    </source>
</evidence>
<keyword evidence="5" id="KW-0479">Metal-binding</keyword>
<evidence type="ECO:0000313" key="25">
    <source>
        <dbReference type="EMBL" id="EEQ32359.1"/>
    </source>
</evidence>
<dbReference type="FunFam" id="3.40.50.300:FF:001988">
    <property type="entry name" value="Dicer-like protein 1"/>
    <property type="match status" value="1"/>
</dbReference>
<keyword evidence="11" id="KW-0067">ATP-binding</keyword>
<feature type="domain" description="RNase III" evidence="20">
    <location>
        <begin position="1237"/>
        <end position="1388"/>
    </location>
</feature>